<evidence type="ECO:0000313" key="4">
    <source>
        <dbReference type="Proteomes" id="UP000694549"/>
    </source>
</evidence>
<organism evidence="3 4">
    <name type="scientific">Anas zonorhyncha</name>
    <name type="common">Eastern spot-billed duck</name>
    <dbReference type="NCBI Taxonomy" id="75864"/>
    <lineage>
        <taxon>Eukaryota</taxon>
        <taxon>Metazoa</taxon>
        <taxon>Chordata</taxon>
        <taxon>Craniata</taxon>
        <taxon>Vertebrata</taxon>
        <taxon>Euteleostomi</taxon>
        <taxon>Archelosauria</taxon>
        <taxon>Archosauria</taxon>
        <taxon>Dinosauria</taxon>
        <taxon>Saurischia</taxon>
        <taxon>Theropoda</taxon>
        <taxon>Coelurosauria</taxon>
        <taxon>Aves</taxon>
        <taxon>Neognathae</taxon>
        <taxon>Galloanserae</taxon>
        <taxon>Anseriformes</taxon>
        <taxon>Anatidae</taxon>
        <taxon>Anatinae</taxon>
        <taxon>Anas</taxon>
    </lineage>
</organism>
<feature type="region of interest" description="Disordered" evidence="2">
    <location>
        <begin position="277"/>
        <end position="309"/>
    </location>
</feature>
<feature type="compositionally biased region" description="Low complexity" evidence="2">
    <location>
        <begin position="33"/>
        <end position="46"/>
    </location>
</feature>
<reference evidence="3" key="2">
    <citation type="submission" date="2025-09" db="UniProtKB">
        <authorList>
            <consortium name="Ensembl"/>
        </authorList>
    </citation>
    <scope>IDENTIFICATION</scope>
</reference>
<keyword evidence="1" id="KW-0175">Coiled coil</keyword>
<evidence type="ECO:0000313" key="3">
    <source>
        <dbReference type="Ensembl" id="ENSAZOP00000024151.1"/>
    </source>
</evidence>
<dbReference type="AlphaFoldDB" id="A0A8B9VLM6"/>
<evidence type="ECO:0008006" key="5">
    <source>
        <dbReference type="Google" id="ProtNLM"/>
    </source>
</evidence>
<protein>
    <recommendedName>
        <fullName evidence="5">S phase cyclin A-associated protein in the endoplasmic reticulum</fullName>
    </recommendedName>
</protein>
<feature type="compositionally biased region" description="Basic and acidic residues" evidence="2">
    <location>
        <begin position="87"/>
        <end position="97"/>
    </location>
</feature>
<name>A0A8B9VLM6_9AVES</name>
<feature type="compositionally biased region" description="Basic and acidic residues" evidence="2">
    <location>
        <begin position="123"/>
        <end position="136"/>
    </location>
</feature>
<dbReference type="PANTHER" id="PTHR31434:SF2">
    <property type="entry name" value="S PHASE CYCLIN A-ASSOCIATED PROTEIN IN THE ENDOPLASMIC RETICULUM"/>
    <property type="match status" value="1"/>
</dbReference>
<accession>A0A8B9VLM6</accession>
<feature type="compositionally biased region" description="Low complexity" evidence="2">
    <location>
        <begin position="100"/>
        <end position="119"/>
    </location>
</feature>
<proteinExistence type="predicted"/>
<keyword evidence="4" id="KW-1185">Reference proteome</keyword>
<evidence type="ECO:0000256" key="1">
    <source>
        <dbReference type="SAM" id="Coils"/>
    </source>
</evidence>
<feature type="region of interest" description="Disordered" evidence="2">
    <location>
        <begin position="25"/>
        <end position="139"/>
    </location>
</feature>
<feature type="coiled-coil region" evidence="1">
    <location>
        <begin position="190"/>
        <end position="232"/>
    </location>
</feature>
<feature type="coiled-coil region" evidence="1">
    <location>
        <begin position="312"/>
        <end position="364"/>
    </location>
</feature>
<dbReference type="PANTHER" id="PTHR31434">
    <property type="entry name" value="S PHASE CYCLIN A-ASSOCIATED PROTEIN IN THE ENDOPLASMIC RETICULUM"/>
    <property type="match status" value="1"/>
</dbReference>
<sequence>FDKSPTKTRQPRKVDLRARYWVKANHGTKAANPELATPPTCLPTPAQKSSRKNDRKDAEGWETVQRGRPVRSRSMALSTKPVVAESLKPRGDSDKENVISPPSESKSRSSVSDDGASKSTELAQKDPLHQSEHPLTERTQVSKILNHFLALRTSSVIPDDVDQLQTEKARTETEMDPSDISNVSAARWSMAEVLAKKEELADRLEKANEEAIASAIAEEEQLTREIEAEENNDINIETDNDSDFSASMGNGSISFCGMSMDWNDVLADYEARESWRQSNSWGDRVEEEPARPPGHGIHMHEKLSSPSRKRTIAESKKKHEEKQMKAQQLREKLREEKTLKLQKLMEREKDVRKWKEELLDQRRRMMEEKLLHAEFKREVQLQAIVKKAQEEEAKVSYFVLKGK</sequence>
<dbReference type="Ensembl" id="ENSAZOT00000025926.1">
    <property type="protein sequence ID" value="ENSAZOP00000024151.1"/>
    <property type="gene ID" value="ENSAZOG00000015563.1"/>
</dbReference>
<dbReference type="Proteomes" id="UP000694549">
    <property type="component" value="Unplaced"/>
</dbReference>
<reference evidence="3" key="1">
    <citation type="submission" date="2025-08" db="UniProtKB">
        <authorList>
            <consortium name="Ensembl"/>
        </authorList>
    </citation>
    <scope>IDENTIFICATION</scope>
</reference>
<evidence type="ECO:0000256" key="2">
    <source>
        <dbReference type="SAM" id="MobiDB-lite"/>
    </source>
</evidence>